<accession>A0A423JZT8</accession>
<dbReference type="EMBL" id="MOBQ01000024">
    <property type="protein sequence ID" value="RON43513.1"/>
    <property type="molecule type" value="Genomic_DNA"/>
</dbReference>
<evidence type="ECO:0000313" key="3">
    <source>
        <dbReference type="Proteomes" id="UP000285349"/>
    </source>
</evidence>
<evidence type="ECO:0000313" key="2">
    <source>
        <dbReference type="EMBL" id="RON43513.1"/>
    </source>
</evidence>
<name>A0A423JZT8_9PSED</name>
<reference evidence="2 3" key="1">
    <citation type="submission" date="2016-10" db="EMBL/GenBank/DDBJ databases">
        <title>Comparative genome analysis of multiple Pseudomonas spp. focuses on biocontrol and plant growth promoting traits.</title>
        <authorList>
            <person name="Tao X.-Y."/>
            <person name="Taylor C.G."/>
        </authorList>
    </citation>
    <scope>NUCLEOTIDE SEQUENCE [LARGE SCALE GENOMIC DNA]</scope>
    <source>
        <strain evidence="2 3">37A10</strain>
    </source>
</reference>
<gene>
    <name evidence="2" type="ORF">BK666_20795</name>
</gene>
<evidence type="ECO:0000256" key="1">
    <source>
        <dbReference type="SAM" id="Coils"/>
    </source>
</evidence>
<comment type="caution">
    <text evidence="2">The sequence shown here is derived from an EMBL/GenBank/DDBJ whole genome shotgun (WGS) entry which is preliminary data.</text>
</comment>
<dbReference type="AlphaFoldDB" id="A0A423JZT8"/>
<feature type="coiled-coil region" evidence="1">
    <location>
        <begin position="117"/>
        <end position="144"/>
    </location>
</feature>
<organism evidence="2 3">
    <name type="scientific">Pseudomonas frederiksbergensis</name>
    <dbReference type="NCBI Taxonomy" id="104087"/>
    <lineage>
        <taxon>Bacteria</taxon>
        <taxon>Pseudomonadati</taxon>
        <taxon>Pseudomonadota</taxon>
        <taxon>Gammaproteobacteria</taxon>
        <taxon>Pseudomonadales</taxon>
        <taxon>Pseudomonadaceae</taxon>
        <taxon>Pseudomonas</taxon>
    </lineage>
</organism>
<dbReference type="Proteomes" id="UP000285349">
    <property type="component" value="Unassembled WGS sequence"/>
</dbReference>
<keyword evidence="1" id="KW-0175">Coiled coil</keyword>
<proteinExistence type="predicted"/>
<protein>
    <submittedName>
        <fullName evidence="2">Uncharacterized protein</fullName>
    </submittedName>
</protein>
<sequence>MSIAMKKTIAVFILLAIIAGGAWFAWDRSKSSEEVAKALHQVKMTSALISQQVDLEKNGSGITFGEYFIKSSAAVDGIDKGILELRTSEWPRRPDARDAALQFMTATSDLIRLSSLKMRTQMQLNTAEERTEEAKRERETSDNEYTIKWAADRERKSRAEQIELLQKILDSVKTTQEKAEVLVASDQKVKTIFGAVEGIAPDLAAKLKPKS</sequence>